<dbReference type="EMBL" id="JAWDGP010006162">
    <property type="protein sequence ID" value="KAK3746195.1"/>
    <property type="molecule type" value="Genomic_DNA"/>
</dbReference>
<sequence>MTRLGQTVYSQPAGARTVWSTDRDAKTITGRGDTTNLGGPWIPWVPISPRLQRFSVSQMEDTLHVRRACSRQASEPVLCQGNLSAKYLMPRPGFVIGYSRLIERYTDLQQK</sequence>
<protein>
    <submittedName>
        <fullName evidence="1">Uncharacterized protein</fullName>
    </submittedName>
</protein>
<reference evidence="1" key="1">
    <citation type="journal article" date="2023" name="G3 (Bethesda)">
        <title>A reference genome for the long-term kleptoplast-retaining sea slug Elysia crispata morphotype clarki.</title>
        <authorList>
            <person name="Eastman K.E."/>
            <person name="Pendleton A.L."/>
            <person name="Shaikh M.A."/>
            <person name="Suttiyut T."/>
            <person name="Ogas R."/>
            <person name="Tomko P."/>
            <person name="Gavelis G."/>
            <person name="Widhalm J.R."/>
            <person name="Wisecaver J.H."/>
        </authorList>
    </citation>
    <scope>NUCLEOTIDE SEQUENCE</scope>
    <source>
        <strain evidence="1">ECLA1</strain>
    </source>
</reference>
<organism evidence="1 2">
    <name type="scientific">Elysia crispata</name>
    <name type="common">lettuce slug</name>
    <dbReference type="NCBI Taxonomy" id="231223"/>
    <lineage>
        <taxon>Eukaryota</taxon>
        <taxon>Metazoa</taxon>
        <taxon>Spiralia</taxon>
        <taxon>Lophotrochozoa</taxon>
        <taxon>Mollusca</taxon>
        <taxon>Gastropoda</taxon>
        <taxon>Heterobranchia</taxon>
        <taxon>Euthyneura</taxon>
        <taxon>Panpulmonata</taxon>
        <taxon>Sacoglossa</taxon>
        <taxon>Placobranchoidea</taxon>
        <taxon>Plakobranchidae</taxon>
        <taxon>Elysia</taxon>
    </lineage>
</organism>
<proteinExistence type="predicted"/>
<dbReference type="AlphaFoldDB" id="A0AAE1CYV4"/>
<gene>
    <name evidence="1" type="ORF">RRG08_014669</name>
</gene>
<dbReference type="Proteomes" id="UP001283361">
    <property type="component" value="Unassembled WGS sequence"/>
</dbReference>
<keyword evidence="2" id="KW-1185">Reference proteome</keyword>
<evidence type="ECO:0000313" key="2">
    <source>
        <dbReference type="Proteomes" id="UP001283361"/>
    </source>
</evidence>
<comment type="caution">
    <text evidence="1">The sequence shown here is derived from an EMBL/GenBank/DDBJ whole genome shotgun (WGS) entry which is preliminary data.</text>
</comment>
<accession>A0AAE1CYV4</accession>
<name>A0AAE1CYV4_9GAST</name>
<evidence type="ECO:0000313" key="1">
    <source>
        <dbReference type="EMBL" id="KAK3746195.1"/>
    </source>
</evidence>